<feature type="transmembrane region" description="Helical" evidence="6">
    <location>
        <begin position="215"/>
        <end position="238"/>
    </location>
</feature>
<dbReference type="OrthoDB" id="6100430at2759"/>
<dbReference type="PROSITE" id="PS50850">
    <property type="entry name" value="MFS"/>
    <property type="match status" value="1"/>
</dbReference>
<keyword evidence="4 6" id="KW-0472">Membrane</keyword>
<keyword evidence="2 6" id="KW-0812">Transmembrane</keyword>
<dbReference type="EMBL" id="CACVKT020010250">
    <property type="protein sequence ID" value="CAC5425496.1"/>
    <property type="molecule type" value="Genomic_DNA"/>
</dbReference>
<reference evidence="8 9" key="1">
    <citation type="submission" date="2020-06" db="EMBL/GenBank/DDBJ databases">
        <authorList>
            <person name="Li R."/>
            <person name="Bekaert M."/>
        </authorList>
    </citation>
    <scope>NUCLEOTIDE SEQUENCE [LARGE SCALE GENOMIC DNA]</scope>
    <source>
        <strain evidence="9">wild</strain>
    </source>
</reference>
<feature type="transmembrane region" description="Helical" evidence="6">
    <location>
        <begin position="378"/>
        <end position="398"/>
    </location>
</feature>
<dbReference type="PANTHER" id="PTHR24064">
    <property type="entry name" value="SOLUTE CARRIER FAMILY 22 MEMBER"/>
    <property type="match status" value="1"/>
</dbReference>
<sequence length="560" mass="64094">MTSTIEVDDIWRALGKYKRYTIQQIFYTQFVCLYLFVFPVLVYVFVGYTPPHQCKPLTKDLFHYGLTDRENITYNVLSYEKCHTVLSVNISNITTVMKVPCTEGYDYDIEEDTFVTEWNLVCGKAGLGELTQTLWTAGELVGAFIFPSISDRYGRKPICICTMFIVVILSVAAMFSNNYITYIVLRTIIGAFQEGAGLTLFVYVLEQVPTENRSFISALGSVSWGINVTVMAGLGYLMRNLNWRYVQMVSGLVGIHVIGAYWILDESLRWLVANKRMKQATVMVRKIAKINNIKLEDVLPLLESKSEVTMPLNKLDEVNGEQEQPHLEKTDTKENFLTVLTNRSLLKISAIMTFIWITHSLVYYGLTFNSVQMAGNRFLNFFITVAIDLPAVLSYMFLVKRSIGFGIGLIAARIGGMFAPYTSFLTSYIEWGPGIIFGVFCVISTLLQLLLPETSGKELPQSIKELTEWNKQLSYISPDDLRKIKRHLEDIEKNEQSKHREKQRKKFQRDKVHTVPSHQHINDINTTNPKAPRKRKFKRRKQNQENIIVNSSSKELTCAE</sequence>
<dbReference type="Pfam" id="PF00083">
    <property type="entry name" value="Sugar_tr"/>
    <property type="match status" value="1"/>
</dbReference>
<evidence type="ECO:0000256" key="3">
    <source>
        <dbReference type="ARBA" id="ARBA00022989"/>
    </source>
</evidence>
<dbReference type="GO" id="GO:0016020">
    <property type="term" value="C:membrane"/>
    <property type="evidence" value="ECO:0007669"/>
    <property type="project" value="UniProtKB-SubCell"/>
</dbReference>
<feature type="transmembrane region" description="Helical" evidence="6">
    <location>
        <begin position="182"/>
        <end position="203"/>
    </location>
</feature>
<dbReference type="InterPro" id="IPR005828">
    <property type="entry name" value="MFS_sugar_transport-like"/>
</dbReference>
<dbReference type="Proteomes" id="UP000507470">
    <property type="component" value="Unassembled WGS sequence"/>
</dbReference>
<evidence type="ECO:0000313" key="9">
    <source>
        <dbReference type="Proteomes" id="UP000507470"/>
    </source>
</evidence>
<keyword evidence="9" id="KW-1185">Reference proteome</keyword>
<comment type="subcellular location">
    <subcellularLocation>
        <location evidence="1">Membrane</location>
        <topology evidence="1">Multi-pass membrane protein</topology>
    </subcellularLocation>
</comment>
<dbReference type="InterPro" id="IPR036259">
    <property type="entry name" value="MFS_trans_sf"/>
</dbReference>
<dbReference type="InterPro" id="IPR020846">
    <property type="entry name" value="MFS_dom"/>
</dbReference>
<protein>
    <submittedName>
        <fullName evidence="8">SLC22A4_5</fullName>
    </submittedName>
</protein>
<organism evidence="8 9">
    <name type="scientific">Mytilus coruscus</name>
    <name type="common">Sea mussel</name>
    <dbReference type="NCBI Taxonomy" id="42192"/>
    <lineage>
        <taxon>Eukaryota</taxon>
        <taxon>Metazoa</taxon>
        <taxon>Spiralia</taxon>
        <taxon>Lophotrochozoa</taxon>
        <taxon>Mollusca</taxon>
        <taxon>Bivalvia</taxon>
        <taxon>Autobranchia</taxon>
        <taxon>Pteriomorphia</taxon>
        <taxon>Mytilida</taxon>
        <taxon>Mytiloidea</taxon>
        <taxon>Mytilidae</taxon>
        <taxon>Mytilinae</taxon>
        <taxon>Mytilus</taxon>
    </lineage>
</organism>
<feature type="compositionally biased region" description="Polar residues" evidence="5">
    <location>
        <begin position="544"/>
        <end position="560"/>
    </location>
</feature>
<evidence type="ECO:0000256" key="6">
    <source>
        <dbReference type="SAM" id="Phobius"/>
    </source>
</evidence>
<feature type="domain" description="Major facilitator superfamily (MFS) profile" evidence="7">
    <location>
        <begin position="84"/>
        <end position="560"/>
    </location>
</feature>
<name>A0A6J8F138_MYTCO</name>
<dbReference type="GO" id="GO:0022857">
    <property type="term" value="F:transmembrane transporter activity"/>
    <property type="evidence" value="ECO:0007669"/>
    <property type="project" value="InterPro"/>
</dbReference>
<feature type="compositionally biased region" description="Basic residues" evidence="5">
    <location>
        <begin position="499"/>
        <end position="508"/>
    </location>
</feature>
<evidence type="ECO:0000313" key="8">
    <source>
        <dbReference type="EMBL" id="CAC5425496.1"/>
    </source>
</evidence>
<accession>A0A6J8F138</accession>
<dbReference type="AlphaFoldDB" id="A0A6J8F138"/>
<evidence type="ECO:0000256" key="1">
    <source>
        <dbReference type="ARBA" id="ARBA00004141"/>
    </source>
</evidence>
<evidence type="ECO:0000256" key="4">
    <source>
        <dbReference type="ARBA" id="ARBA00023136"/>
    </source>
</evidence>
<feature type="transmembrane region" description="Helical" evidence="6">
    <location>
        <begin position="345"/>
        <end position="366"/>
    </location>
</feature>
<evidence type="ECO:0000256" key="5">
    <source>
        <dbReference type="SAM" id="MobiDB-lite"/>
    </source>
</evidence>
<gene>
    <name evidence="8" type="ORF">MCOR_57306</name>
</gene>
<feature type="transmembrane region" description="Helical" evidence="6">
    <location>
        <begin position="158"/>
        <end position="176"/>
    </location>
</feature>
<feature type="transmembrane region" description="Helical" evidence="6">
    <location>
        <begin position="25"/>
        <end position="46"/>
    </location>
</feature>
<proteinExistence type="predicted"/>
<dbReference type="Gene3D" id="1.20.1250.20">
    <property type="entry name" value="MFS general substrate transporter like domains"/>
    <property type="match status" value="2"/>
</dbReference>
<dbReference type="SUPFAM" id="SSF103473">
    <property type="entry name" value="MFS general substrate transporter"/>
    <property type="match status" value="1"/>
</dbReference>
<evidence type="ECO:0000256" key="2">
    <source>
        <dbReference type="ARBA" id="ARBA00022692"/>
    </source>
</evidence>
<feature type="compositionally biased region" description="Basic residues" evidence="5">
    <location>
        <begin position="531"/>
        <end position="541"/>
    </location>
</feature>
<feature type="transmembrane region" description="Helical" evidence="6">
    <location>
        <begin position="431"/>
        <end position="451"/>
    </location>
</feature>
<evidence type="ECO:0000259" key="7">
    <source>
        <dbReference type="PROSITE" id="PS50850"/>
    </source>
</evidence>
<feature type="compositionally biased region" description="Polar residues" evidence="5">
    <location>
        <begin position="516"/>
        <end position="529"/>
    </location>
</feature>
<keyword evidence="3 6" id="KW-1133">Transmembrane helix</keyword>
<feature type="transmembrane region" description="Helical" evidence="6">
    <location>
        <begin position="244"/>
        <end position="264"/>
    </location>
</feature>
<feature type="region of interest" description="Disordered" evidence="5">
    <location>
        <begin position="491"/>
        <end position="560"/>
    </location>
</feature>
<feature type="transmembrane region" description="Helical" evidence="6">
    <location>
        <begin position="405"/>
        <end position="425"/>
    </location>
</feature>